<keyword evidence="3" id="KW-0645">Protease</keyword>
<keyword evidence="4" id="KW-0378">Hydrolase</keyword>
<evidence type="ECO:0000256" key="1">
    <source>
        <dbReference type="ARBA" id="ARBA00004613"/>
    </source>
</evidence>
<dbReference type="PROSITE" id="PS00134">
    <property type="entry name" value="TRYPSIN_HIS"/>
    <property type="match status" value="1"/>
</dbReference>
<dbReference type="PANTHER" id="PTHR24264:SF65">
    <property type="entry name" value="SRCR DOMAIN-CONTAINING PROTEIN"/>
    <property type="match status" value="1"/>
</dbReference>
<name>A0A1M7SN40_9SPHN</name>
<dbReference type="InterPro" id="IPR043504">
    <property type="entry name" value="Peptidase_S1_PA_chymotrypsin"/>
</dbReference>
<dbReference type="Pfam" id="PF08238">
    <property type="entry name" value="Sel1"/>
    <property type="match status" value="3"/>
</dbReference>
<dbReference type="InterPro" id="IPR018114">
    <property type="entry name" value="TRYPSIN_HIS"/>
</dbReference>
<dbReference type="EMBL" id="FRDF01000011">
    <property type="protein sequence ID" value="SHN59868.1"/>
    <property type="molecule type" value="Genomic_DNA"/>
</dbReference>
<dbReference type="SUPFAM" id="SSF81901">
    <property type="entry name" value="HCP-like"/>
    <property type="match status" value="1"/>
</dbReference>
<comment type="subcellular location">
    <subcellularLocation>
        <location evidence="1">Secreted</location>
    </subcellularLocation>
</comment>
<keyword evidence="8" id="KW-1185">Reference proteome</keyword>
<dbReference type="Proteomes" id="UP000184391">
    <property type="component" value="Unassembled WGS sequence"/>
</dbReference>
<dbReference type="InterPro" id="IPR001254">
    <property type="entry name" value="Trypsin_dom"/>
</dbReference>
<dbReference type="Gene3D" id="1.25.40.10">
    <property type="entry name" value="Tetratricopeptide repeat domain"/>
    <property type="match status" value="2"/>
</dbReference>
<reference evidence="8" key="1">
    <citation type="submission" date="2016-12" db="EMBL/GenBank/DDBJ databases">
        <authorList>
            <person name="Varghese N."/>
            <person name="Submissions S."/>
        </authorList>
    </citation>
    <scope>NUCLEOTIDE SEQUENCE [LARGE SCALE GENOMIC DNA]</scope>
    <source>
        <strain evidence="8">DSM 11032</strain>
    </source>
</reference>
<dbReference type="InterPro" id="IPR001314">
    <property type="entry name" value="Peptidase_S1A"/>
</dbReference>
<keyword evidence="5" id="KW-0732">Signal</keyword>
<evidence type="ECO:0000313" key="8">
    <source>
        <dbReference type="Proteomes" id="UP000184391"/>
    </source>
</evidence>
<dbReference type="SMART" id="SM00020">
    <property type="entry name" value="Tryp_SPc"/>
    <property type="match status" value="1"/>
</dbReference>
<evidence type="ECO:0000313" key="7">
    <source>
        <dbReference type="EMBL" id="SHN59868.1"/>
    </source>
</evidence>
<protein>
    <submittedName>
        <fullName evidence="7">Trypsin</fullName>
    </submittedName>
</protein>
<feature type="chain" id="PRO_5012568288" evidence="5">
    <location>
        <begin position="23"/>
        <end position="713"/>
    </location>
</feature>
<keyword evidence="2" id="KW-0964">Secreted</keyword>
<gene>
    <name evidence="7" type="ORF">SAMN02745193_02046</name>
</gene>
<dbReference type="AlphaFoldDB" id="A0A1M7SN40"/>
<dbReference type="InterPro" id="IPR011990">
    <property type="entry name" value="TPR-like_helical_dom_sf"/>
</dbReference>
<dbReference type="PRINTS" id="PR00722">
    <property type="entry name" value="CHYMOTRYPSIN"/>
</dbReference>
<evidence type="ECO:0000256" key="3">
    <source>
        <dbReference type="ARBA" id="ARBA00022670"/>
    </source>
</evidence>
<dbReference type="SUPFAM" id="SSF50494">
    <property type="entry name" value="Trypsin-like serine proteases"/>
    <property type="match status" value="1"/>
</dbReference>
<accession>A0A1M7SN40</accession>
<dbReference type="Pfam" id="PF00089">
    <property type="entry name" value="Trypsin"/>
    <property type="match status" value="1"/>
</dbReference>
<dbReference type="PANTHER" id="PTHR24264">
    <property type="entry name" value="TRYPSIN-RELATED"/>
    <property type="match status" value="1"/>
</dbReference>
<dbReference type="PROSITE" id="PS50240">
    <property type="entry name" value="TRYPSIN_DOM"/>
    <property type="match status" value="1"/>
</dbReference>
<evidence type="ECO:0000256" key="2">
    <source>
        <dbReference type="ARBA" id="ARBA00022525"/>
    </source>
</evidence>
<feature type="signal peptide" evidence="5">
    <location>
        <begin position="1"/>
        <end position="22"/>
    </location>
</feature>
<dbReference type="Gene3D" id="2.40.10.10">
    <property type="entry name" value="Trypsin-like serine proteases"/>
    <property type="match status" value="1"/>
</dbReference>
<dbReference type="InterPro" id="IPR009003">
    <property type="entry name" value="Peptidase_S1_PA"/>
</dbReference>
<dbReference type="STRING" id="198312.SAMN02745193_02046"/>
<dbReference type="SMART" id="SM00671">
    <property type="entry name" value="SEL1"/>
    <property type="match status" value="3"/>
</dbReference>
<evidence type="ECO:0000256" key="5">
    <source>
        <dbReference type="SAM" id="SignalP"/>
    </source>
</evidence>
<dbReference type="GO" id="GO:0004252">
    <property type="term" value="F:serine-type endopeptidase activity"/>
    <property type="evidence" value="ECO:0007669"/>
    <property type="project" value="InterPro"/>
</dbReference>
<organism evidence="7 8">
    <name type="scientific">Erythrobacter sanguineus</name>
    <dbReference type="NCBI Taxonomy" id="198312"/>
    <lineage>
        <taxon>Bacteria</taxon>
        <taxon>Pseudomonadati</taxon>
        <taxon>Pseudomonadota</taxon>
        <taxon>Alphaproteobacteria</taxon>
        <taxon>Sphingomonadales</taxon>
        <taxon>Erythrobacteraceae</taxon>
        <taxon>Erythrobacter/Porphyrobacter group</taxon>
        <taxon>Erythrobacter</taxon>
    </lineage>
</organism>
<dbReference type="InterPro" id="IPR050127">
    <property type="entry name" value="Serine_Proteases_S1"/>
</dbReference>
<dbReference type="CDD" id="cd00190">
    <property type="entry name" value="Tryp_SPc"/>
    <property type="match status" value="1"/>
</dbReference>
<dbReference type="GO" id="GO:0006508">
    <property type="term" value="P:proteolysis"/>
    <property type="evidence" value="ECO:0007669"/>
    <property type="project" value="UniProtKB-KW"/>
</dbReference>
<dbReference type="InterPro" id="IPR006597">
    <property type="entry name" value="Sel1-like"/>
</dbReference>
<dbReference type="GO" id="GO:0005615">
    <property type="term" value="C:extracellular space"/>
    <property type="evidence" value="ECO:0007669"/>
    <property type="project" value="TreeGrafter"/>
</dbReference>
<sequence length="713" mass="76485">MVKGIAIVVGALLALAAASVRAQVPHEYPSGTLAWTRADPDKPVELDAREAAEAAQAEIACNAGDLAGCAALGRAFRDGAGRPQNRPVAELLFRQACDGAEATGCFALGAQLRKLEDPDAQDEGLIMLQRSCTLGSAEACEAAAAIISAVNARADERRQLEGECRAGLTESCKRLLFEHIGEEGELTPEVRDVLDDGCRTGSAQSCQRLGEAAFIEGSGSPENRIAALTLFDRACERDSFYCFLPTQIRARPTLAENCERGVMADCIALGQLYSAEFSLLYSPAEAMMLLGKACEAGETEVCRDAASMALYQISPPAETRAEEWYATGCADGIEADCVVLGRRLTDETRPSAERTRGYALLAGVCEIGFGKVCDDLYQRAGTDPEAPLLIADNRFGPPTAPTDGAEEARRVAAALAEEAAAAQFDPCTRTAVTFRGVVYLDTICDPVERIVIGYRLRPGQAPWQALLWRPARMGELDVAPGKRVACGGSLIASGWILTAAHCIVDKNRKSTLERGHRIRLGVYNPQADEGVSYPILGAIAHPRYHEKSRAFDIALIRYDPRAGKKGAATNSIARIRIDPLPLDEREIKDGMPVYTYGWGLTSYRGQSSDHLRGARMQLEDPEVCTDRTEFRGRLLQDAVLCAGAPDKSQACDGDSGGPLITYGDGRNIPTVIGVVSAGEKCGSTGVPSRYTRVAKVRSWIDDVLAGRLSVPRL</sequence>
<proteinExistence type="predicted"/>
<feature type="domain" description="Peptidase S1" evidence="6">
    <location>
        <begin position="450"/>
        <end position="705"/>
    </location>
</feature>
<evidence type="ECO:0000256" key="4">
    <source>
        <dbReference type="ARBA" id="ARBA00022801"/>
    </source>
</evidence>
<evidence type="ECO:0000259" key="6">
    <source>
        <dbReference type="PROSITE" id="PS50240"/>
    </source>
</evidence>